<dbReference type="Proteomes" id="UP000294930">
    <property type="component" value="Unassembled WGS sequence"/>
</dbReference>
<dbReference type="RefSeq" id="WP_187347866.1">
    <property type="nucleotide sequence ID" value="NZ_SOQZ01000006.1"/>
</dbReference>
<evidence type="ECO:0000313" key="11">
    <source>
        <dbReference type="Proteomes" id="UP000294930"/>
    </source>
</evidence>
<keyword evidence="11" id="KW-1185">Reference proteome</keyword>
<dbReference type="EMBL" id="SOQZ01000006">
    <property type="protein sequence ID" value="TDY10095.1"/>
    <property type="molecule type" value="Genomic_DNA"/>
</dbReference>
<dbReference type="InterPro" id="IPR018047">
    <property type="entry name" value="Ammonium_transpt_CS"/>
</dbReference>
<feature type="transmembrane region" description="Helical" evidence="8">
    <location>
        <begin position="74"/>
        <end position="94"/>
    </location>
</feature>
<feature type="transmembrane region" description="Helical" evidence="8">
    <location>
        <begin position="256"/>
        <end position="278"/>
    </location>
</feature>
<comment type="subcellular location">
    <subcellularLocation>
        <location evidence="8">Cell membrane</location>
        <topology evidence="8">Multi-pass membrane protein</topology>
    </subcellularLocation>
    <subcellularLocation>
        <location evidence="1">Membrane</location>
        <topology evidence="1">Multi-pass membrane protein</topology>
    </subcellularLocation>
</comment>
<comment type="caution">
    <text evidence="10">The sequence shown here is derived from an EMBL/GenBank/DDBJ whole genome shotgun (WGS) entry which is preliminary data.</text>
</comment>
<keyword evidence="7 8" id="KW-0924">Ammonia transport</keyword>
<evidence type="ECO:0000256" key="2">
    <source>
        <dbReference type="ARBA" id="ARBA00005887"/>
    </source>
</evidence>
<feature type="transmembrane region" description="Helical" evidence="8">
    <location>
        <begin position="283"/>
        <end position="300"/>
    </location>
</feature>
<evidence type="ECO:0000256" key="8">
    <source>
        <dbReference type="RuleBase" id="RU362002"/>
    </source>
</evidence>
<evidence type="ECO:0000256" key="5">
    <source>
        <dbReference type="ARBA" id="ARBA00022989"/>
    </source>
</evidence>
<evidence type="ECO:0000256" key="4">
    <source>
        <dbReference type="ARBA" id="ARBA00022692"/>
    </source>
</evidence>
<keyword evidence="3 8" id="KW-0813">Transport</keyword>
<evidence type="ECO:0000256" key="7">
    <source>
        <dbReference type="ARBA" id="ARBA00023177"/>
    </source>
</evidence>
<evidence type="ECO:0000259" key="9">
    <source>
        <dbReference type="Pfam" id="PF00909"/>
    </source>
</evidence>
<reference evidence="10 11" key="1">
    <citation type="submission" date="2019-03" db="EMBL/GenBank/DDBJ databases">
        <title>Genomic Encyclopedia of Type Strains, Phase III (KMG-III): the genomes of soil and plant-associated and newly described type strains.</title>
        <authorList>
            <person name="Whitman W."/>
        </authorList>
    </citation>
    <scope>NUCLEOTIDE SEQUENCE [LARGE SCALE GENOMIC DNA]</scope>
    <source>
        <strain evidence="10 11">CGMCC 1.10957</strain>
    </source>
</reference>
<feature type="domain" description="Ammonium transporter AmtB-like" evidence="9">
    <location>
        <begin position="37"/>
        <end position="428"/>
    </location>
</feature>
<dbReference type="NCBIfam" id="TIGR00836">
    <property type="entry name" value="amt"/>
    <property type="match status" value="1"/>
</dbReference>
<dbReference type="Pfam" id="PF00909">
    <property type="entry name" value="Ammonium_transp"/>
    <property type="match status" value="1"/>
</dbReference>
<evidence type="ECO:0000256" key="1">
    <source>
        <dbReference type="ARBA" id="ARBA00004141"/>
    </source>
</evidence>
<dbReference type="InterPro" id="IPR029020">
    <property type="entry name" value="Ammonium/urea_transptr"/>
</dbReference>
<keyword evidence="6 8" id="KW-0472">Membrane</keyword>
<proteinExistence type="inferred from homology"/>
<dbReference type="InterPro" id="IPR024041">
    <property type="entry name" value="NH4_transpt_AmtB-like_dom"/>
</dbReference>
<feature type="transmembrane region" description="Helical" evidence="8">
    <location>
        <begin position="34"/>
        <end position="53"/>
    </location>
</feature>
<dbReference type="SUPFAM" id="SSF111352">
    <property type="entry name" value="Ammonium transporter"/>
    <property type="match status" value="1"/>
</dbReference>
<dbReference type="PROSITE" id="PS01219">
    <property type="entry name" value="AMMONIUM_TRANSP"/>
    <property type="match status" value="1"/>
</dbReference>
<keyword evidence="5 8" id="KW-1133">Transmembrane helix</keyword>
<evidence type="ECO:0000256" key="3">
    <source>
        <dbReference type="ARBA" id="ARBA00022448"/>
    </source>
</evidence>
<feature type="transmembrane region" description="Helical" evidence="8">
    <location>
        <begin position="220"/>
        <end position="236"/>
    </location>
</feature>
<feature type="transmembrane region" description="Helical" evidence="8">
    <location>
        <begin position="114"/>
        <end position="134"/>
    </location>
</feature>
<organism evidence="10 11">
    <name type="scientific">Meridianimaribacter flavus</name>
    <dbReference type="NCBI Taxonomy" id="571115"/>
    <lineage>
        <taxon>Bacteria</taxon>
        <taxon>Pseudomonadati</taxon>
        <taxon>Bacteroidota</taxon>
        <taxon>Flavobacteriia</taxon>
        <taxon>Flavobacteriales</taxon>
        <taxon>Flavobacteriaceae</taxon>
        <taxon>Meridianimaribacter</taxon>
    </lineage>
</organism>
<evidence type="ECO:0000256" key="6">
    <source>
        <dbReference type="ARBA" id="ARBA00023136"/>
    </source>
</evidence>
<protein>
    <recommendedName>
        <fullName evidence="8">Ammonium transporter</fullName>
    </recommendedName>
</protein>
<comment type="similarity">
    <text evidence="2 8">Belongs to the ammonia transporter channel (TC 1.A.11.2) family.</text>
</comment>
<gene>
    <name evidence="10" type="ORF">A8975_2506</name>
</gene>
<feature type="transmembrane region" description="Helical" evidence="8">
    <location>
        <begin position="379"/>
        <end position="401"/>
    </location>
</feature>
<sequence length="438" mass="46111">MTTLFSITHFLLAQDATATTKNLEDAVSAIKGDMSMLWMLLAGILVFFMQAGFTLVESGMTRSKNAVNIAMKNLLDICVGSISFWFIGYSLMYGDSENGWFFWSGLMQGEGADLFFQTMFAATAATIVSGAIAGRTKYTTYAIFSIVMTAFIYPIAGGWEWNGGWLNSESMPAEFIDFAGSSIVHSVGGWAALVAAFMVGPRIGKFVDGKVIPIPGHNQVLATLGVFILWLGWFGFNGGSQLAWGGDDSSAASTVVLITNLAAAAGGLGALITTWIWYGKPNLAQTLNGALAGLVSITAGCGNMTAGGALLAGLIGGVIVVFSIEFIEKKLKIDDAIGAASVHGVAGAWGTLVIGLWGVDGDTGIGLFNGGGFAQLGAQAIGVLAYAVWAIVLSIIVFGILKYTFGLRVTEEEEIQGLDISEHGSIAYPGKRQREYDE</sequence>
<dbReference type="Gene3D" id="1.10.3430.10">
    <property type="entry name" value="Ammonium transporter AmtB like domains"/>
    <property type="match status" value="1"/>
</dbReference>
<feature type="transmembrane region" description="Helical" evidence="8">
    <location>
        <begin position="336"/>
        <end position="359"/>
    </location>
</feature>
<feature type="transmembrane region" description="Helical" evidence="8">
    <location>
        <begin position="306"/>
        <end position="324"/>
    </location>
</feature>
<evidence type="ECO:0000313" key="10">
    <source>
        <dbReference type="EMBL" id="TDY10095.1"/>
    </source>
</evidence>
<dbReference type="PANTHER" id="PTHR11730:SF6">
    <property type="entry name" value="AMMONIUM TRANSPORTER"/>
    <property type="match status" value="1"/>
</dbReference>
<dbReference type="InterPro" id="IPR001905">
    <property type="entry name" value="Ammonium_transpt"/>
</dbReference>
<feature type="transmembrane region" description="Helical" evidence="8">
    <location>
        <begin position="141"/>
        <end position="159"/>
    </location>
</feature>
<feature type="transmembrane region" description="Helical" evidence="8">
    <location>
        <begin position="179"/>
        <end position="199"/>
    </location>
</feature>
<dbReference type="PANTHER" id="PTHR11730">
    <property type="entry name" value="AMMONIUM TRANSPORTER"/>
    <property type="match status" value="1"/>
</dbReference>
<accession>A0ABY2G276</accession>
<name>A0ABY2G276_9FLAO</name>
<keyword evidence="4 8" id="KW-0812">Transmembrane</keyword>